<organism evidence="1">
    <name type="scientific">Arundo donax</name>
    <name type="common">Giant reed</name>
    <name type="synonym">Donax arundinaceus</name>
    <dbReference type="NCBI Taxonomy" id="35708"/>
    <lineage>
        <taxon>Eukaryota</taxon>
        <taxon>Viridiplantae</taxon>
        <taxon>Streptophyta</taxon>
        <taxon>Embryophyta</taxon>
        <taxon>Tracheophyta</taxon>
        <taxon>Spermatophyta</taxon>
        <taxon>Magnoliopsida</taxon>
        <taxon>Liliopsida</taxon>
        <taxon>Poales</taxon>
        <taxon>Poaceae</taxon>
        <taxon>PACMAD clade</taxon>
        <taxon>Arundinoideae</taxon>
        <taxon>Arundineae</taxon>
        <taxon>Arundo</taxon>
    </lineage>
</organism>
<sequence>MYSCSCCSPCTHCPPFFSQTILFLFLRSFTQAW</sequence>
<accession>A0A0A8Y5L7</accession>
<evidence type="ECO:0000313" key="1">
    <source>
        <dbReference type="EMBL" id="JAD21286.1"/>
    </source>
</evidence>
<protein>
    <submittedName>
        <fullName evidence="1">Uncharacterized protein</fullName>
    </submittedName>
</protein>
<reference evidence="1" key="2">
    <citation type="journal article" date="2015" name="Data Brief">
        <title>Shoot transcriptome of the giant reed, Arundo donax.</title>
        <authorList>
            <person name="Barrero R.A."/>
            <person name="Guerrero F.D."/>
            <person name="Moolhuijzen P."/>
            <person name="Goolsby J.A."/>
            <person name="Tidwell J."/>
            <person name="Bellgard S.E."/>
            <person name="Bellgard M.I."/>
        </authorList>
    </citation>
    <scope>NUCLEOTIDE SEQUENCE</scope>
    <source>
        <tissue evidence="1">Shoot tissue taken approximately 20 cm above the soil surface</tissue>
    </source>
</reference>
<dbReference type="AlphaFoldDB" id="A0A0A8Y5L7"/>
<name>A0A0A8Y5L7_ARUDO</name>
<proteinExistence type="predicted"/>
<dbReference type="EMBL" id="GBRH01276609">
    <property type="protein sequence ID" value="JAD21286.1"/>
    <property type="molecule type" value="Transcribed_RNA"/>
</dbReference>
<reference evidence="1" key="1">
    <citation type="submission" date="2014-09" db="EMBL/GenBank/DDBJ databases">
        <authorList>
            <person name="Magalhaes I.L.F."/>
            <person name="Oliveira U."/>
            <person name="Santos F.R."/>
            <person name="Vidigal T.H.D.A."/>
            <person name="Brescovit A.D."/>
            <person name="Santos A.J."/>
        </authorList>
    </citation>
    <scope>NUCLEOTIDE SEQUENCE</scope>
    <source>
        <tissue evidence="1">Shoot tissue taken approximately 20 cm above the soil surface</tissue>
    </source>
</reference>